<protein>
    <submittedName>
        <fullName evidence="2">Putative carbohydrate sulfotransferase 1-like</fullName>
    </submittedName>
</protein>
<dbReference type="Proteomes" id="UP000230750">
    <property type="component" value="Unassembled WGS sequence"/>
</dbReference>
<dbReference type="PANTHER" id="PTHR10704:SF44">
    <property type="entry name" value="LD35051P-RELATED"/>
    <property type="match status" value="1"/>
</dbReference>
<dbReference type="Gene3D" id="3.40.50.300">
    <property type="entry name" value="P-loop containing nucleotide triphosphate hydrolases"/>
    <property type="match status" value="1"/>
</dbReference>
<keyword evidence="2" id="KW-0808">Transferase</keyword>
<evidence type="ECO:0000313" key="3">
    <source>
        <dbReference type="Proteomes" id="UP000230750"/>
    </source>
</evidence>
<dbReference type="GO" id="GO:0006044">
    <property type="term" value="P:N-acetylglucosamine metabolic process"/>
    <property type="evidence" value="ECO:0007669"/>
    <property type="project" value="TreeGrafter"/>
</dbReference>
<dbReference type="InterPro" id="IPR051135">
    <property type="entry name" value="Gal/GlcNAc/GalNAc_ST"/>
</dbReference>
<keyword evidence="3" id="KW-1185">Reference proteome</keyword>
<evidence type="ECO:0000313" key="2">
    <source>
        <dbReference type="EMBL" id="PIK37750.1"/>
    </source>
</evidence>
<dbReference type="GO" id="GO:0001517">
    <property type="term" value="F:N-acetylglucosamine 6-O-sulfotransferase activity"/>
    <property type="evidence" value="ECO:0007669"/>
    <property type="project" value="TreeGrafter"/>
</dbReference>
<dbReference type="PANTHER" id="PTHR10704">
    <property type="entry name" value="CARBOHYDRATE SULFOTRANSFERASE"/>
    <property type="match status" value="1"/>
</dbReference>
<evidence type="ECO:0000256" key="1">
    <source>
        <dbReference type="SAM" id="MobiDB-lite"/>
    </source>
</evidence>
<organism evidence="2 3">
    <name type="scientific">Stichopus japonicus</name>
    <name type="common">Sea cucumber</name>
    <dbReference type="NCBI Taxonomy" id="307972"/>
    <lineage>
        <taxon>Eukaryota</taxon>
        <taxon>Metazoa</taxon>
        <taxon>Echinodermata</taxon>
        <taxon>Eleutherozoa</taxon>
        <taxon>Echinozoa</taxon>
        <taxon>Holothuroidea</taxon>
        <taxon>Aspidochirotacea</taxon>
        <taxon>Aspidochirotida</taxon>
        <taxon>Stichopodidae</taxon>
        <taxon>Apostichopus</taxon>
    </lineage>
</organism>
<reference evidence="2 3" key="1">
    <citation type="journal article" date="2017" name="PLoS Biol.">
        <title>The sea cucumber genome provides insights into morphological evolution and visceral regeneration.</title>
        <authorList>
            <person name="Zhang X."/>
            <person name="Sun L."/>
            <person name="Yuan J."/>
            <person name="Sun Y."/>
            <person name="Gao Y."/>
            <person name="Zhang L."/>
            <person name="Li S."/>
            <person name="Dai H."/>
            <person name="Hamel J.F."/>
            <person name="Liu C."/>
            <person name="Yu Y."/>
            <person name="Liu S."/>
            <person name="Lin W."/>
            <person name="Guo K."/>
            <person name="Jin S."/>
            <person name="Xu P."/>
            <person name="Storey K.B."/>
            <person name="Huan P."/>
            <person name="Zhang T."/>
            <person name="Zhou Y."/>
            <person name="Zhang J."/>
            <person name="Lin C."/>
            <person name="Li X."/>
            <person name="Xing L."/>
            <person name="Huo D."/>
            <person name="Sun M."/>
            <person name="Wang L."/>
            <person name="Mercier A."/>
            <person name="Li F."/>
            <person name="Yang H."/>
            <person name="Xiang J."/>
        </authorList>
    </citation>
    <scope>NUCLEOTIDE SEQUENCE [LARGE SCALE GENOMIC DNA]</scope>
    <source>
        <strain evidence="2">Shaxun</strain>
        <tissue evidence="2">Muscle</tissue>
    </source>
</reference>
<dbReference type="GO" id="GO:0006790">
    <property type="term" value="P:sulfur compound metabolic process"/>
    <property type="evidence" value="ECO:0007669"/>
    <property type="project" value="TreeGrafter"/>
</dbReference>
<gene>
    <name evidence="2" type="ORF">BSL78_25412</name>
</gene>
<feature type="compositionally biased region" description="Polar residues" evidence="1">
    <location>
        <begin position="1"/>
        <end position="11"/>
    </location>
</feature>
<proteinExistence type="predicted"/>
<feature type="region of interest" description="Disordered" evidence="1">
    <location>
        <begin position="1"/>
        <end position="20"/>
    </location>
</feature>
<accession>A0A2G8JPW6</accession>
<dbReference type="SUPFAM" id="SSF52540">
    <property type="entry name" value="P-loop containing nucleoside triphosphate hydrolases"/>
    <property type="match status" value="1"/>
</dbReference>
<dbReference type="OrthoDB" id="6138663at2759"/>
<dbReference type="EMBL" id="MRZV01001456">
    <property type="protein sequence ID" value="PIK37750.1"/>
    <property type="molecule type" value="Genomic_DNA"/>
</dbReference>
<comment type="caution">
    <text evidence="2">The sequence shown here is derived from an EMBL/GenBank/DDBJ whole genome shotgun (WGS) entry which is preliminary data.</text>
</comment>
<dbReference type="AlphaFoldDB" id="A0A2G8JPW6"/>
<dbReference type="InterPro" id="IPR027417">
    <property type="entry name" value="P-loop_NTPase"/>
</dbReference>
<sequence>MGVTRNNLTTHDSTEPEQTKQVKRVGIVIVSSKRSGSSFLGDIFNHHPSIFYIYEPLFQLSSYYIRRSAKLSESNYTALAIARINSSLCCSLDDPYADRPSTAANLCERNALLKKRKLCHSTKKNAVHEWERACAKQDVVAVKLIRLQDIADLEPLSHSLDLRVIHLVRDPRPTERSRKGTGLMPI</sequence>
<name>A0A2G8JPW6_STIJA</name>